<accession>A0A1T4MW13</accession>
<dbReference type="PANTHER" id="PTHR10000">
    <property type="entry name" value="PHOSPHOSERINE PHOSPHATASE"/>
    <property type="match status" value="1"/>
</dbReference>
<sequence length="259" mass="29276">MIKAAFFDIDGTSYQNDIHDSPESTKVAFKKLKELGIKISVCTSRSYPELIKLPKHYYELMDAMVCAGGAQIVVDGKLAVAHKIDSEDTKNVIELFHKYNLDYRWTSVNGENHLSTEKEDVKKIFMHFYNMTPTCKPYQGEELVHLLYYCDDPKIKEEITKCCKNSYHLVIGYANEITAKNISKSHGTVECASLFGIQPDEIVAFGDGNNDIDMLQKATIGIAMGNAKQGVKDAADYVTENIENDGLYKACEHFNWFQE</sequence>
<dbReference type="NCBIfam" id="TIGR01484">
    <property type="entry name" value="HAD-SF-IIB"/>
    <property type="match status" value="1"/>
</dbReference>
<dbReference type="InterPro" id="IPR000150">
    <property type="entry name" value="Cof"/>
</dbReference>
<dbReference type="STRING" id="118967.SAMN02745191_1436"/>
<dbReference type="GO" id="GO:0016791">
    <property type="term" value="F:phosphatase activity"/>
    <property type="evidence" value="ECO:0007669"/>
    <property type="project" value="TreeGrafter"/>
</dbReference>
<gene>
    <name evidence="1" type="ORF">SAMN02745191_1436</name>
</gene>
<evidence type="ECO:0000313" key="1">
    <source>
        <dbReference type="EMBL" id="SJZ71101.1"/>
    </source>
</evidence>
<dbReference type="PANTHER" id="PTHR10000:SF25">
    <property type="entry name" value="PHOSPHATASE YKRA-RELATED"/>
    <property type="match status" value="1"/>
</dbReference>
<dbReference type="Pfam" id="PF08282">
    <property type="entry name" value="Hydrolase_3"/>
    <property type="match status" value="1"/>
</dbReference>
<dbReference type="SFLD" id="SFLDG01140">
    <property type="entry name" value="C2.B:_Phosphomannomutase_and_P"/>
    <property type="match status" value="1"/>
</dbReference>
<organism evidence="1 2">
    <name type="scientific">Anaerorhabdus furcosa</name>
    <dbReference type="NCBI Taxonomy" id="118967"/>
    <lineage>
        <taxon>Bacteria</taxon>
        <taxon>Bacillati</taxon>
        <taxon>Bacillota</taxon>
        <taxon>Erysipelotrichia</taxon>
        <taxon>Erysipelotrichales</taxon>
        <taxon>Erysipelotrichaceae</taxon>
        <taxon>Anaerorhabdus</taxon>
    </lineage>
</organism>
<dbReference type="OrthoDB" id="9814970at2"/>
<dbReference type="InterPro" id="IPR006379">
    <property type="entry name" value="HAD-SF_hydro_IIB"/>
</dbReference>
<dbReference type="EMBL" id="FUWY01000003">
    <property type="protein sequence ID" value="SJZ71101.1"/>
    <property type="molecule type" value="Genomic_DNA"/>
</dbReference>
<dbReference type="GO" id="GO:0000287">
    <property type="term" value="F:magnesium ion binding"/>
    <property type="evidence" value="ECO:0007669"/>
    <property type="project" value="TreeGrafter"/>
</dbReference>
<reference evidence="2" key="1">
    <citation type="submission" date="2017-02" db="EMBL/GenBank/DDBJ databases">
        <authorList>
            <person name="Varghese N."/>
            <person name="Submissions S."/>
        </authorList>
    </citation>
    <scope>NUCLEOTIDE SEQUENCE [LARGE SCALE GENOMIC DNA]</scope>
    <source>
        <strain evidence="2">ATCC 25662</strain>
    </source>
</reference>
<evidence type="ECO:0000313" key="2">
    <source>
        <dbReference type="Proteomes" id="UP000243297"/>
    </source>
</evidence>
<dbReference type="SUPFAM" id="SSF56784">
    <property type="entry name" value="HAD-like"/>
    <property type="match status" value="1"/>
</dbReference>
<dbReference type="InterPro" id="IPR023214">
    <property type="entry name" value="HAD_sf"/>
</dbReference>
<dbReference type="InterPro" id="IPR036412">
    <property type="entry name" value="HAD-like_sf"/>
</dbReference>
<dbReference type="AlphaFoldDB" id="A0A1T4MW13"/>
<evidence type="ECO:0008006" key="3">
    <source>
        <dbReference type="Google" id="ProtNLM"/>
    </source>
</evidence>
<name>A0A1T4MW13_9FIRM</name>
<dbReference type="Proteomes" id="UP000243297">
    <property type="component" value="Unassembled WGS sequence"/>
</dbReference>
<proteinExistence type="predicted"/>
<dbReference type="GO" id="GO:0005829">
    <property type="term" value="C:cytosol"/>
    <property type="evidence" value="ECO:0007669"/>
    <property type="project" value="TreeGrafter"/>
</dbReference>
<dbReference type="Gene3D" id="3.30.1240.10">
    <property type="match status" value="1"/>
</dbReference>
<dbReference type="NCBIfam" id="TIGR00099">
    <property type="entry name" value="Cof-subfamily"/>
    <property type="match status" value="1"/>
</dbReference>
<protein>
    <recommendedName>
        <fullName evidence="3">Cof subfamily of IIB subfamily of haloacid dehalogenase superfamily/HAD-superfamily hydrolase, subfamily IIB</fullName>
    </recommendedName>
</protein>
<dbReference type="PROSITE" id="PS01229">
    <property type="entry name" value="COF_2"/>
    <property type="match status" value="1"/>
</dbReference>
<dbReference type="Gene3D" id="3.40.50.1000">
    <property type="entry name" value="HAD superfamily/HAD-like"/>
    <property type="match status" value="1"/>
</dbReference>
<keyword evidence="2" id="KW-1185">Reference proteome</keyword>
<dbReference type="SFLD" id="SFLDS00003">
    <property type="entry name" value="Haloacid_Dehalogenase"/>
    <property type="match status" value="1"/>
</dbReference>
<dbReference type="RefSeq" id="WP_078711836.1">
    <property type="nucleotide sequence ID" value="NZ_FUWY01000003.1"/>
</dbReference>